<evidence type="ECO:0000313" key="2">
    <source>
        <dbReference type="Proteomes" id="UP000189857"/>
    </source>
</evidence>
<keyword evidence="2" id="KW-1185">Reference proteome</keyword>
<accession>A0A1T4Q2M4</accession>
<protein>
    <submittedName>
        <fullName evidence="1">Uncharacterized protein</fullName>
    </submittedName>
</protein>
<proteinExistence type="predicted"/>
<dbReference type="Proteomes" id="UP000189857">
    <property type="component" value="Unassembled WGS sequence"/>
</dbReference>
<name>A0A1T4Q2M4_9FIRM</name>
<dbReference type="AlphaFoldDB" id="A0A1T4Q2M4"/>
<organism evidence="1 2">
    <name type="scientific">Eubacterium ruminantium</name>
    <dbReference type="NCBI Taxonomy" id="42322"/>
    <lineage>
        <taxon>Bacteria</taxon>
        <taxon>Bacillati</taxon>
        <taxon>Bacillota</taxon>
        <taxon>Clostridia</taxon>
        <taxon>Eubacteriales</taxon>
        <taxon>Eubacteriaceae</taxon>
        <taxon>Eubacterium</taxon>
    </lineage>
</organism>
<dbReference type="RefSeq" id="WP_078788023.1">
    <property type="nucleotide sequence ID" value="NZ_FMTO01000014.1"/>
</dbReference>
<reference evidence="1 2" key="1">
    <citation type="submission" date="2017-02" db="EMBL/GenBank/DDBJ databases">
        <authorList>
            <person name="Peterson S.W."/>
        </authorList>
    </citation>
    <scope>NUCLEOTIDE SEQUENCE [LARGE SCALE GENOMIC DNA]</scope>
    <source>
        <strain evidence="1 2">ATCC 17233</strain>
    </source>
</reference>
<gene>
    <name evidence="1" type="ORF">SAMN02745110_02227</name>
</gene>
<evidence type="ECO:0000313" key="1">
    <source>
        <dbReference type="EMBL" id="SJZ98032.1"/>
    </source>
</evidence>
<dbReference type="EMBL" id="FUXA01000016">
    <property type="protein sequence ID" value="SJZ98032.1"/>
    <property type="molecule type" value="Genomic_DNA"/>
</dbReference>
<dbReference type="OrthoDB" id="1651175at2"/>
<sequence length="147" mass="17000">MTLNSIWKIIAENPKISTIILITLLSLVEVSKIKINPWTAIGKIFGKFLGITALSNKLDALEKKVDENQATTIRVRILHFEDELQLGKQPSKDSWDQVLDDIQRYEEYTQSHPKFKNNITSASTAHIKKEYFELLERRAWTTKLSKE</sequence>